<accession>A0A7N4PAW3</accession>
<dbReference type="Proteomes" id="UP000007648">
    <property type="component" value="Unassembled WGS sequence"/>
</dbReference>
<reference evidence="1 2" key="1">
    <citation type="journal article" date="2011" name="Proc. Natl. Acad. Sci. U.S.A.">
        <title>Genetic diversity and population structure of the endangered marsupial Sarcophilus harrisii (Tasmanian devil).</title>
        <authorList>
            <person name="Miller W."/>
            <person name="Hayes V.M."/>
            <person name="Ratan A."/>
            <person name="Petersen D.C."/>
            <person name="Wittekindt N.E."/>
            <person name="Miller J."/>
            <person name="Walenz B."/>
            <person name="Knight J."/>
            <person name="Qi J."/>
            <person name="Zhao F."/>
            <person name="Wang Q."/>
            <person name="Bedoya-Reina O.C."/>
            <person name="Katiyar N."/>
            <person name="Tomsho L.P."/>
            <person name="Kasson L.M."/>
            <person name="Hardie R.A."/>
            <person name="Woodbridge P."/>
            <person name="Tindall E.A."/>
            <person name="Bertelsen M.F."/>
            <person name="Dixon D."/>
            <person name="Pyecroft S."/>
            <person name="Helgen K.M."/>
            <person name="Lesk A.M."/>
            <person name="Pringle T.H."/>
            <person name="Patterson N."/>
            <person name="Zhang Y."/>
            <person name="Kreiss A."/>
            <person name="Woods G.M."/>
            <person name="Jones M.E."/>
            <person name="Schuster S.C."/>
        </authorList>
    </citation>
    <scope>NUCLEOTIDE SEQUENCE [LARGE SCALE GENOMIC DNA]</scope>
</reference>
<protein>
    <submittedName>
        <fullName evidence="1">Uncharacterized protein</fullName>
    </submittedName>
</protein>
<evidence type="ECO:0000313" key="1">
    <source>
        <dbReference type="Ensembl" id="ENSSHAP00000034912.1"/>
    </source>
</evidence>
<reference evidence="1" key="3">
    <citation type="submission" date="2025-09" db="UniProtKB">
        <authorList>
            <consortium name="Ensembl"/>
        </authorList>
    </citation>
    <scope>IDENTIFICATION</scope>
</reference>
<keyword evidence="2" id="KW-1185">Reference proteome</keyword>
<dbReference type="GO" id="GO:0004459">
    <property type="term" value="F:L-lactate dehydrogenase (NAD+) activity"/>
    <property type="evidence" value="ECO:0007669"/>
    <property type="project" value="TreeGrafter"/>
</dbReference>
<dbReference type="AlphaFoldDB" id="A0A7N4PAW3"/>
<dbReference type="InterPro" id="IPR036291">
    <property type="entry name" value="NAD(P)-bd_dom_sf"/>
</dbReference>
<dbReference type="PANTHER" id="PTHR43128:SF10">
    <property type="entry name" value="L-LACTATE DEHYDROGENASE A CHAIN"/>
    <property type="match status" value="1"/>
</dbReference>
<dbReference type="GO" id="GO:0006089">
    <property type="term" value="P:lactate metabolic process"/>
    <property type="evidence" value="ECO:0007669"/>
    <property type="project" value="TreeGrafter"/>
</dbReference>
<organism evidence="1 2">
    <name type="scientific">Sarcophilus harrisii</name>
    <name type="common">Tasmanian devil</name>
    <name type="synonym">Sarcophilus laniarius</name>
    <dbReference type="NCBI Taxonomy" id="9305"/>
    <lineage>
        <taxon>Eukaryota</taxon>
        <taxon>Metazoa</taxon>
        <taxon>Chordata</taxon>
        <taxon>Craniata</taxon>
        <taxon>Vertebrata</taxon>
        <taxon>Euteleostomi</taxon>
        <taxon>Mammalia</taxon>
        <taxon>Metatheria</taxon>
        <taxon>Dasyuromorphia</taxon>
        <taxon>Dasyuridae</taxon>
        <taxon>Sarcophilus</taxon>
    </lineage>
</organism>
<reference evidence="1" key="2">
    <citation type="submission" date="2025-08" db="UniProtKB">
        <authorList>
            <consortium name="Ensembl"/>
        </authorList>
    </citation>
    <scope>IDENTIFICATION</scope>
</reference>
<name>A0A7N4PAW3_SARHA</name>
<dbReference type="Ensembl" id="ENSSHAT00000024614.1">
    <property type="protein sequence ID" value="ENSSHAP00000034912.1"/>
    <property type="gene ID" value="ENSSHAG00000027984.1"/>
</dbReference>
<dbReference type="PANTHER" id="PTHR43128">
    <property type="entry name" value="L-2-HYDROXYCARBOXYLATE DEHYDROGENASE (NAD(P)(+))"/>
    <property type="match status" value="1"/>
</dbReference>
<dbReference type="Gene3D" id="3.40.50.720">
    <property type="entry name" value="NAD(P)-binding Rossmann-like Domain"/>
    <property type="match status" value="1"/>
</dbReference>
<dbReference type="InParanoid" id="A0A7N4PAW3"/>
<dbReference type="SUPFAM" id="SSF51735">
    <property type="entry name" value="NAD(P)-binding Rossmann-fold domains"/>
    <property type="match status" value="1"/>
</dbReference>
<sequence length="117" mass="13114">MGTTVKDQLIMNVLKEQQVPHNKIIVFGNLMKNLAEEFALVDVIDDKIKGEIRGLQHGSFFLKTPKIVSGKDYSDTPAWSDINVAGVSLKNLYPALGTDSDSEKWKEIHKQMVLKCL</sequence>
<dbReference type="GeneTree" id="ENSGT00940000153201"/>
<proteinExistence type="predicted"/>
<evidence type="ECO:0000313" key="2">
    <source>
        <dbReference type="Proteomes" id="UP000007648"/>
    </source>
</evidence>